<dbReference type="SUPFAM" id="SSF50978">
    <property type="entry name" value="WD40 repeat-like"/>
    <property type="match status" value="2"/>
</dbReference>
<gene>
    <name evidence="12" type="ORF">OKIOD_LOCUS4743</name>
</gene>
<dbReference type="Gene3D" id="2.130.10.10">
    <property type="entry name" value="YVTN repeat-like/Quinoprotein amine dehydrogenase"/>
    <property type="match status" value="4"/>
</dbReference>
<feature type="repeat" description="WD" evidence="11">
    <location>
        <begin position="381"/>
        <end position="422"/>
    </location>
</feature>
<keyword evidence="6" id="KW-0963">Cytoplasm</keyword>
<keyword evidence="10" id="KW-0539">Nucleus</keyword>
<dbReference type="InterPro" id="IPR036322">
    <property type="entry name" value="WD40_repeat_dom_sf"/>
</dbReference>
<feature type="repeat" description="WD" evidence="11">
    <location>
        <begin position="50"/>
        <end position="89"/>
    </location>
</feature>
<dbReference type="PANTHER" id="PTHR44111">
    <property type="entry name" value="ELONGATOR COMPLEX PROTEIN 2"/>
    <property type="match status" value="1"/>
</dbReference>
<evidence type="ECO:0000256" key="4">
    <source>
        <dbReference type="ARBA" id="ARBA00005881"/>
    </source>
</evidence>
<evidence type="ECO:0000256" key="11">
    <source>
        <dbReference type="PROSITE-ProRule" id="PRU00221"/>
    </source>
</evidence>
<evidence type="ECO:0000256" key="6">
    <source>
        <dbReference type="ARBA" id="ARBA00022490"/>
    </source>
</evidence>
<keyword evidence="8" id="KW-0819">tRNA processing</keyword>
<feature type="repeat" description="WD" evidence="11">
    <location>
        <begin position="605"/>
        <end position="639"/>
    </location>
</feature>
<accession>A0ABN7S433</accession>
<keyword evidence="13" id="KW-1185">Reference proteome</keyword>
<proteinExistence type="inferred from homology"/>
<dbReference type="Pfam" id="PF00400">
    <property type="entry name" value="WD40"/>
    <property type="match status" value="6"/>
</dbReference>
<organism evidence="12 13">
    <name type="scientific">Oikopleura dioica</name>
    <name type="common">Tunicate</name>
    <dbReference type="NCBI Taxonomy" id="34765"/>
    <lineage>
        <taxon>Eukaryota</taxon>
        <taxon>Metazoa</taxon>
        <taxon>Chordata</taxon>
        <taxon>Tunicata</taxon>
        <taxon>Appendicularia</taxon>
        <taxon>Copelata</taxon>
        <taxon>Oikopleuridae</taxon>
        <taxon>Oikopleura</taxon>
    </lineage>
</organism>
<dbReference type="Proteomes" id="UP001158576">
    <property type="component" value="Chromosome PAR"/>
</dbReference>
<dbReference type="InterPro" id="IPR037289">
    <property type="entry name" value="Elp2"/>
</dbReference>
<dbReference type="PROSITE" id="PS50082">
    <property type="entry name" value="WD_REPEATS_2"/>
    <property type="match status" value="3"/>
</dbReference>
<evidence type="ECO:0000256" key="10">
    <source>
        <dbReference type="ARBA" id="ARBA00023242"/>
    </source>
</evidence>
<keyword evidence="7 11" id="KW-0853">WD repeat</keyword>
<sequence>MRLEHVFAATNRQPDSTYWVPESGLLLASARSTLIAHRLCPNRQNRIQCFNRHSSDINRISGDKNFIVSATVDGEIILWKVEENGLVEVKKLSKIHSDAIGSLSLVNFDDDNNVICSIAGDSSLKLTRVNAKNEEEENRTKEHVFKSIYPICVASTKVKRRNSTTEILLAVATSDFFVRFFLIDKEFNGELKETSKIQIGEDWSTSLSFSSTTLEDSIFLSVTNKDNKVRVIKIFKQNEQDKVETEDRLQVDKKILIEEEFEILTETILRGHSNWSTSSCWISIEGELHLVTSSMDKSVIVWSSNSSAEAIEEEEEEQSLGTWSDVARIGDFGGANMGFLGVTAGRSDSGKLGILAHSYNGAFYLWWWNEEEAQWKSSISPSGHFGPVRDLSWSQDKTFLLSTSFDQTTRLYSRINNQNQSSEPSEIFWAECARPQVHGHDIRCMTSIGSNRFASGAEEKVIRVFRSTRNFRENFEAITGYNVGETEDEPEGAAVPALGLSNKAVFEKQGKVNADREIAAHESYMEDQFTALNLGAVPLEADLLQNTLWWEERKLYGHGSELQSLTSSPDGKFIASSCKASKKSQASIFIWDGSQNGKPGALAKLEQHQLTVIQLRFSPDSKRLLSVGRDRVAMVWKLKDENGESWELEKIFDKSMKAHSRVIWNCCWLDNQTFLTAGRDKQLITWKMENGEWLKASSLQSDQALTAVDCVKMKNSEESLLLLGKEDGALELYKTENGDLKLESTVSRDECHVGFVSQICFRDCSMVATCGEDHQVKLFSLSN</sequence>
<reference evidence="12 13" key="1">
    <citation type="submission" date="2021-04" db="EMBL/GenBank/DDBJ databases">
        <authorList>
            <person name="Bliznina A."/>
        </authorList>
    </citation>
    <scope>NUCLEOTIDE SEQUENCE [LARGE SCALE GENOMIC DNA]</scope>
</reference>
<dbReference type="PROSITE" id="PS50294">
    <property type="entry name" value="WD_REPEATS_REGION"/>
    <property type="match status" value="1"/>
</dbReference>
<name>A0ABN7S433_OIKDI</name>
<dbReference type="InterPro" id="IPR015943">
    <property type="entry name" value="WD40/YVTN_repeat-like_dom_sf"/>
</dbReference>
<dbReference type="PANTHER" id="PTHR44111:SF1">
    <property type="entry name" value="ELONGATOR COMPLEX PROTEIN 2"/>
    <property type="match status" value="1"/>
</dbReference>
<evidence type="ECO:0000313" key="13">
    <source>
        <dbReference type="Proteomes" id="UP001158576"/>
    </source>
</evidence>
<evidence type="ECO:0000256" key="9">
    <source>
        <dbReference type="ARBA" id="ARBA00022737"/>
    </source>
</evidence>
<comment type="pathway">
    <text evidence="3">tRNA modification; 5-methoxycarbonylmethyl-2-thiouridine-tRNA biosynthesis.</text>
</comment>
<dbReference type="InterPro" id="IPR001680">
    <property type="entry name" value="WD40_rpt"/>
</dbReference>
<evidence type="ECO:0000256" key="1">
    <source>
        <dbReference type="ARBA" id="ARBA00004123"/>
    </source>
</evidence>
<comment type="subcellular location">
    <subcellularLocation>
        <location evidence="2">Cytoplasm</location>
    </subcellularLocation>
    <subcellularLocation>
        <location evidence="1">Nucleus</location>
    </subcellularLocation>
</comment>
<dbReference type="SMART" id="SM00320">
    <property type="entry name" value="WD40"/>
    <property type="match status" value="10"/>
</dbReference>
<dbReference type="EMBL" id="OU015568">
    <property type="protein sequence ID" value="CAG5091661.1"/>
    <property type="molecule type" value="Genomic_DNA"/>
</dbReference>
<evidence type="ECO:0000256" key="5">
    <source>
        <dbReference type="ARBA" id="ARBA00020267"/>
    </source>
</evidence>
<comment type="similarity">
    <text evidence="4">Belongs to the WD repeat ELP2 family.</text>
</comment>
<evidence type="ECO:0000256" key="7">
    <source>
        <dbReference type="ARBA" id="ARBA00022574"/>
    </source>
</evidence>
<evidence type="ECO:0000256" key="2">
    <source>
        <dbReference type="ARBA" id="ARBA00004496"/>
    </source>
</evidence>
<evidence type="ECO:0000256" key="3">
    <source>
        <dbReference type="ARBA" id="ARBA00005043"/>
    </source>
</evidence>
<evidence type="ECO:0000313" key="12">
    <source>
        <dbReference type="EMBL" id="CAG5091661.1"/>
    </source>
</evidence>
<protein>
    <recommendedName>
        <fullName evidence="5">Elongator complex protein 2</fullName>
    </recommendedName>
</protein>
<evidence type="ECO:0000256" key="8">
    <source>
        <dbReference type="ARBA" id="ARBA00022694"/>
    </source>
</evidence>
<keyword evidence="9" id="KW-0677">Repeat</keyword>